<dbReference type="InterPro" id="IPR000873">
    <property type="entry name" value="AMP-dep_synth/lig_dom"/>
</dbReference>
<keyword evidence="5" id="KW-1185">Reference proteome</keyword>
<proteinExistence type="predicted"/>
<evidence type="ECO:0000256" key="1">
    <source>
        <dbReference type="ARBA" id="ARBA00022598"/>
    </source>
</evidence>
<feature type="domain" description="AMP-binding enzyme C-terminal" evidence="3">
    <location>
        <begin position="453"/>
        <end position="531"/>
    </location>
</feature>
<dbReference type="Gene3D" id="3.30.300.30">
    <property type="match status" value="1"/>
</dbReference>
<dbReference type="InterPro" id="IPR020845">
    <property type="entry name" value="AMP-binding_CS"/>
</dbReference>
<dbReference type="SUPFAM" id="SSF56801">
    <property type="entry name" value="Acetyl-CoA synthetase-like"/>
    <property type="match status" value="1"/>
</dbReference>
<reference evidence="4" key="1">
    <citation type="submission" date="2019-12" db="EMBL/GenBank/DDBJ databases">
        <title>Comparative genomics gives insights into the taxonomy of the Azoarcus-Aromatoleum group and reveals separate origins of nif in the plant-associated Azoarcus and non-plant-associated Aromatoleum sub-groups.</title>
        <authorList>
            <person name="Lafos M."/>
            <person name="Maluk M."/>
            <person name="Batista M."/>
            <person name="Junghare M."/>
            <person name="Carmona M."/>
            <person name="Faoro H."/>
            <person name="Cruz L.M."/>
            <person name="Battistoni F."/>
            <person name="De Souza E."/>
            <person name="Pedrosa F."/>
            <person name="Chen W.-M."/>
            <person name="Poole P.S."/>
            <person name="Dixon R.A."/>
            <person name="James E.K."/>
        </authorList>
    </citation>
    <scope>NUCLEOTIDE SEQUENCE</scope>
    <source>
        <strain evidence="4">U120</strain>
    </source>
</reference>
<comment type="caution">
    <text evidence="4">The sequence shown here is derived from an EMBL/GenBank/DDBJ whole genome shotgun (WGS) entry which is preliminary data.</text>
</comment>
<feature type="domain" description="AMP-dependent synthetase/ligase" evidence="2">
    <location>
        <begin position="48"/>
        <end position="399"/>
    </location>
</feature>
<dbReference type="Gene3D" id="3.40.50.12780">
    <property type="entry name" value="N-terminal domain of ligase-like"/>
    <property type="match status" value="1"/>
</dbReference>
<dbReference type="CDD" id="cd05958">
    <property type="entry name" value="ABCL"/>
    <property type="match status" value="1"/>
</dbReference>
<evidence type="ECO:0000259" key="3">
    <source>
        <dbReference type="Pfam" id="PF13193"/>
    </source>
</evidence>
<dbReference type="Pfam" id="PF13193">
    <property type="entry name" value="AMP-binding_C"/>
    <property type="match status" value="1"/>
</dbReference>
<evidence type="ECO:0000259" key="2">
    <source>
        <dbReference type="Pfam" id="PF00501"/>
    </source>
</evidence>
<evidence type="ECO:0000313" key="5">
    <source>
        <dbReference type="Proteomes" id="UP000601990"/>
    </source>
</evidence>
<dbReference type="PANTHER" id="PTHR43352:SF1">
    <property type="entry name" value="ANTHRANILATE--COA LIGASE"/>
    <property type="match status" value="1"/>
</dbReference>
<dbReference type="Pfam" id="PF00501">
    <property type="entry name" value="AMP-binding"/>
    <property type="match status" value="1"/>
</dbReference>
<evidence type="ECO:0000313" key="4">
    <source>
        <dbReference type="EMBL" id="NMF94473.1"/>
    </source>
</evidence>
<keyword evidence="1" id="KW-0436">Ligase</keyword>
<protein>
    <submittedName>
        <fullName evidence="4">AMP-binding protein</fullName>
    </submittedName>
</protein>
<dbReference type="Proteomes" id="UP000601990">
    <property type="component" value="Unassembled WGS sequence"/>
</dbReference>
<accession>A0ABX1N5B9</accession>
<dbReference type="InterPro" id="IPR045851">
    <property type="entry name" value="AMP-bd_C_sf"/>
</dbReference>
<gene>
    <name evidence="4" type="ORF">GO608_14180</name>
</gene>
<dbReference type="EMBL" id="WTVH01000030">
    <property type="protein sequence ID" value="NMF94473.1"/>
    <property type="molecule type" value="Genomic_DNA"/>
</dbReference>
<sequence>MTAHVDTFARDNLPPVAQQPEFLFDLPSLQFPPLLNCATELLDRWIERGQGDRTCLRAPGGSDWTYADLQRHANRIAHVLVRDLGVVPGNRVLLRGPNNPMMVACWFAVMKVGAIAVTTMPLLRAKELGQVIDKARVTHALCEYALRAELEDAARAHPTLAQLRFFNGPSGTGLEADMAHHSGQFDNVATAADDTCLFAFTSGTTGQPKATMHFHRDLLASCACWPEHVLKAQADDVFMGSPPLAFTFALGGLVLFPMSVGASTVLLEQASPPQLLDAIGEFGATVLFTAPTSYRAMADGARERRLGAPHGGPLRKCVSAGEVLPAATRALWKDATGIELIDGIGATEMFHIFISADEAHARPGATGTVVPGYRARIVDEAGREVPPGTLGRLAVKGPTGCRYLDDPRQADYVRDGWNYTSDAYIMDADGYFHFQSRVDDMIVSAGYNIGSPEVEDALLQHPAVAECAVIGVPDAERGQIVKAYVVIRPGHEAGAALVRELQDYVKRTIAPYKYPRAVEFLDQLPRTETGKLQRFRLRNPAP</sequence>
<dbReference type="RefSeq" id="WP_169199697.1">
    <property type="nucleotide sequence ID" value="NZ_WTVH02000010.1"/>
</dbReference>
<dbReference type="InterPro" id="IPR025110">
    <property type="entry name" value="AMP-bd_C"/>
</dbReference>
<dbReference type="PANTHER" id="PTHR43352">
    <property type="entry name" value="ACETYL-COA SYNTHETASE"/>
    <property type="match status" value="1"/>
</dbReference>
<dbReference type="PROSITE" id="PS00455">
    <property type="entry name" value="AMP_BINDING"/>
    <property type="match status" value="1"/>
</dbReference>
<organism evidence="4 5">
    <name type="scientific">Aromatoleum buckelii</name>
    <dbReference type="NCBI Taxonomy" id="200254"/>
    <lineage>
        <taxon>Bacteria</taxon>
        <taxon>Pseudomonadati</taxon>
        <taxon>Pseudomonadota</taxon>
        <taxon>Betaproteobacteria</taxon>
        <taxon>Rhodocyclales</taxon>
        <taxon>Rhodocyclaceae</taxon>
        <taxon>Aromatoleum</taxon>
    </lineage>
</organism>
<name>A0ABX1N5B9_9RHOO</name>
<dbReference type="InterPro" id="IPR042099">
    <property type="entry name" value="ANL_N_sf"/>
</dbReference>